<name>A0A8J3S5N8_PLARO</name>
<proteinExistence type="predicted"/>
<dbReference type="RefSeq" id="WP_189242994.1">
    <property type="nucleotide sequence ID" value="NZ_BMQP01000026.1"/>
</dbReference>
<evidence type="ECO:0000313" key="2">
    <source>
        <dbReference type="Proteomes" id="UP000655044"/>
    </source>
</evidence>
<dbReference type="AlphaFoldDB" id="A0A8J3S5N8"/>
<protein>
    <submittedName>
        <fullName evidence="1">Uncharacterized protein</fullName>
    </submittedName>
</protein>
<reference evidence="1" key="1">
    <citation type="submission" date="2021-01" db="EMBL/GenBank/DDBJ databases">
        <title>Whole genome shotgun sequence of Planobispora rosea NBRC 15558.</title>
        <authorList>
            <person name="Komaki H."/>
            <person name="Tamura T."/>
        </authorList>
    </citation>
    <scope>NUCLEOTIDE SEQUENCE</scope>
    <source>
        <strain evidence="1">NBRC 15558</strain>
    </source>
</reference>
<dbReference type="Proteomes" id="UP000655044">
    <property type="component" value="Unassembled WGS sequence"/>
</dbReference>
<organism evidence="1 2">
    <name type="scientific">Planobispora rosea</name>
    <dbReference type="NCBI Taxonomy" id="35762"/>
    <lineage>
        <taxon>Bacteria</taxon>
        <taxon>Bacillati</taxon>
        <taxon>Actinomycetota</taxon>
        <taxon>Actinomycetes</taxon>
        <taxon>Streptosporangiales</taxon>
        <taxon>Streptosporangiaceae</taxon>
        <taxon>Planobispora</taxon>
    </lineage>
</organism>
<accession>A0A8J3S5N8</accession>
<comment type="caution">
    <text evidence="1">The sequence shown here is derived from an EMBL/GenBank/DDBJ whole genome shotgun (WGS) entry which is preliminary data.</text>
</comment>
<sequence length="132" mass="15264">MWRELSVEEHVTALGLARQLPGDIPGFVVATQLQTVQAWHHGEITLEELLARTGWDLTRYADDDLEGHRRKLVSFWGGRDYEGWVFVGRMKEFMRQHERERQVLQLLKEVALQHLKAQGITPPDDPPSSQPQ</sequence>
<evidence type="ECO:0000313" key="1">
    <source>
        <dbReference type="EMBL" id="GIH86421.1"/>
    </source>
</evidence>
<gene>
    <name evidence="1" type="ORF">Pro02_48290</name>
</gene>
<dbReference type="EMBL" id="BOOI01000046">
    <property type="protein sequence ID" value="GIH86421.1"/>
    <property type="molecule type" value="Genomic_DNA"/>
</dbReference>
<keyword evidence="2" id="KW-1185">Reference proteome</keyword>